<feature type="transmembrane region" description="Helical" evidence="6">
    <location>
        <begin position="338"/>
        <end position="359"/>
    </location>
</feature>
<dbReference type="InterPro" id="IPR001750">
    <property type="entry name" value="ND/Mrp_TM"/>
</dbReference>
<dbReference type="InterPro" id="IPR003918">
    <property type="entry name" value="NADH_UbQ_OxRdtase"/>
</dbReference>
<keyword evidence="6" id="KW-0520">NAD</keyword>
<feature type="transmembrane region" description="Helical" evidence="6">
    <location>
        <begin position="248"/>
        <end position="270"/>
    </location>
</feature>
<dbReference type="PRINTS" id="PR01437">
    <property type="entry name" value="NUOXDRDTASE4"/>
</dbReference>
<feature type="transmembrane region" description="Helical" evidence="6">
    <location>
        <begin position="174"/>
        <end position="193"/>
    </location>
</feature>
<comment type="subcellular location">
    <subcellularLocation>
        <location evidence="1">Cell membrane</location>
        <topology evidence="1">Multi-pass membrane protein</topology>
    </subcellularLocation>
    <subcellularLocation>
        <location evidence="6">Mitochondrion membrane</location>
        <topology evidence="6">Multi-pass membrane protein</topology>
    </subcellularLocation>
</comment>
<feature type="transmembrane region" description="Helical" evidence="6">
    <location>
        <begin position="151"/>
        <end position="168"/>
    </location>
</feature>
<evidence type="ECO:0000256" key="3">
    <source>
        <dbReference type="ARBA" id="ARBA00022692"/>
    </source>
</evidence>
<comment type="function">
    <text evidence="6">Core subunit of the mitochondrial membrane respiratory chain NADH dehydrogenase (Complex I) which catalyzes electron transfer from NADH through the respiratory chain, using ubiquinone as an electron acceptor. Essential for the catalytic activity and assembly of complex I.</text>
</comment>
<dbReference type="GO" id="GO:0008137">
    <property type="term" value="F:NADH dehydrogenase (ubiquinone) activity"/>
    <property type="evidence" value="ECO:0007669"/>
    <property type="project" value="UniProtKB-UniRule"/>
</dbReference>
<dbReference type="RefSeq" id="YP_009512639.1">
    <property type="nucleotide sequence ID" value="NC_039174.1"/>
</dbReference>
<evidence type="ECO:0000256" key="5">
    <source>
        <dbReference type="ARBA" id="ARBA00023136"/>
    </source>
</evidence>
<keyword evidence="2" id="KW-1003">Cell membrane</keyword>
<comment type="similarity">
    <text evidence="6">Belongs to the complex I subunit 4 family.</text>
</comment>
<keyword evidence="6" id="KW-0813">Transport</keyword>
<geneLocation type="mitochondrion" evidence="8"/>
<dbReference type="GO" id="GO:0005886">
    <property type="term" value="C:plasma membrane"/>
    <property type="evidence" value="ECO:0007669"/>
    <property type="project" value="UniProtKB-SubCell"/>
</dbReference>
<dbReference type="PANTHER" id="PTHR42703">
    <property type="entry name" value="NADH DEHYDROGENASE"/>
    <property type="match status" value="1"/>
</dbReference>
<evidence type="ECO:0000259" key="7">
    <source>
        <dbReference type="Pfam" id="PF00361"/>
    </source>
</evidence>
<keyword evidence="5 6" id="KW-0472">Membrane</keyword>
<feature type="transmembrane region" description="Helical" evidence="6">
    <location>
        <begin position="311"/>
        <end position="331"/>
    </location>
</feature>
<evidence type="ECO:0000256" key="1">
    <source>
        <dbReference type="ARBA" id="ARBA00004651"/>
    </source>
</evidence>
<dbReference type="EC" id="7.1.1.2" evidence="6"/>
<feature type="transmembrane region" description="Helical" evidence="6">
    <location>
        <begin position="122"/>
        <end position="142"/>
    </location>
</feature>
<reference evidence="8" key="1">
    <citation type="submission" date="2017-10" db="EMBL/GenBank/DDBJ databases">
        <authorList>
            <person name="Banno H."/>
            <person name="Chua N.-H."/>
        </authorList>
    </citation>
    <scope>NUCLEOTIDE SEQUENCE</scope>
</reference>
<dbReference type="GO" id="GO:0031966">
    <property type="term" value="C:mitochondrial membrane"/>
    <property type="evidence" value="ECO:0007669"/>
    <property type="project" value="UniProtKB-SubCell"/>
</dbReference>
<dbReference type="PANTHER" id="PTHR42703:SF1">
    <property type="entry name" value="NA(+)_H(+) ANTIPORTER SUBUNIT D1"/>
    <property type="match status" value="1"/>
</dbReference>
<name>A0A345WJT8_UROMR</name>
<evidence type="ECO:0000256" key="4">
    <source>
        <dbReference type="ARBA" id="ARBA00022989"/>
    </source>
</evidence>
<keyword evidence="4 6" id="KW-1133">Transmembrane helix</keyword>
<dbReference type="AlphaFoldDB" id="A0A345WJT8"/>
<sequence>MFLENNFFLSKYFLQLNFYFLVFAVFFSLIVYYLSKYFNLQFFFRNSSSLNFLRFFLIVTLVISFLIHCITFWLYTNLIYYFMSFNISNNYFIIPNLNYFFKLSFLNIFNFDIFHVYFSMDFFGFILLFLAYIVGIISILALDTRLYWKNIKYLFAFNIFALIVYLYVSVTNLIFFFLLYEFLLIPSFFFVFFVSPSRRAIQASLYFIIWTQIGSFLVLCAVAYILAISGSFDFFSLKLYKFSNNEVLFLYVLLFLGFGFKVPIWPFHYWLTKTHVEAPSGFSIYLSGFLVKSALYGFYKLTNVLYGDFDTSIFIVITMFGVVDSSLKMWGQTDLKKLVAYGTIQEMNLIYLVFCWGDVNSIVGGILFTATHSFLSALMFFLVDCIYRRYHTRSLVEVNGILHLTPNLGIAILVMCVFFSGLPGTIKFITEFYIFSGFLEISVFSCFFLMFVANVLGLIGFSKCWFNSVFGLLKKNLNVIPLDLTIKELLILAFCFFFLFIFSFFVNFLI</sequence>
<gene>
    <name evidence="8" type="primary">nad4</name>
</gene>
<comment type="catalytic activity">
    <reaction evidence="6">
        <text>a ubiquinone + NADH + 5 H(+)(in) = a ubiquinol + NAD(+) + 4 H(+)(out)</text>
        <dbReference type="Rhea" id="RHEA:29091"/>
        <dbReference type="Rhea" id="RHEA-COMP:9565"/>
        <dbReference type="Rhea" id="RHEA-COMP:9566"/>
        <dbReference type="ChEBI" id="CHEBI:15378"/>
        <dbReference type="ChEBI" id="CHEBI:16389"/>
        <dbReference type="ChEBI" id="CHEBI:17976"/>
        <dbReference type="ChEBI" id="CHEBI:57540"/>
        <dbReference type="ChEBI" id="CHEBI:57945"/>
        <dbReference type="EC" id="7.1.1.2"/>
    </reaction>
</comment>
<organism evidence="8">
    <name type="scientific">Uronema marinum</name>
    <name type="common">Marine ciliate</name>
    <dbReference type="NCBI Taxonomy" id="35107"/>
    <lineage>
        <taxon>Eukaryota</taxon>
        <taxon>Sar</taxon>
        <taxon>Alveolata</taxon>
        <taxon>Ciliophora</taxon>
        <taxon>Intramacronucleata</taxon>
        <taxon>Oligohymenophorea</taxon>
        <taxon>Scuticociliatia</taxon>
        <taxon>Philasterida</taxon>
        <taxon>Uronematidae</taxon>
        <taxon>Uronema</taxon>
    </lineage>
</organism>
<feature type="transmembrane region" description="Helical" evidence="6">
    <location>
        <begin position="282"/>
        <end position="299"/>
    </location>
</feature>
<evidence type="ECO:0000256" key="2">
    <source>
        <dbReference type="ARBA" id="ARBA00022475"/>
    </source>
</evidence>
<feature type="transmembrane region" description="Helical" evidence="6">
    <location>
        <begin position="441"/>
        <end position="466"/>
    </location>
</feature>
<feature type="transmembrane region" description="Helical" evidence="6">
    <location>
        <begin position="12"/>
        <end position="34"/>
    </location>
</feature>
<evidence type="ECO:0000256" key="6">
    <source>
        <dbReference type="RuleBase" id="RU003297"/>
    </source>
</evidence>
<keyword evidence="3 6" id="KW-0812">Transmembrane</keyword>
<feature type="transmembrane region" description="Helical" evidence="6">
    <location>
        <begin position="365"/>
        <end position="387"/>
    </location>
</feature>
<keyword evidence="6" id="KW-0830">Ubiquinone</keyword>
<reference evidence="8" key="2">
    <citation type="journal article" date="2018" name="Mitochondrial DNA Part B Resour">
        <title>Uronema marinum mitochondrion, complete genome.</title>
        <authorList>
            <person name="Li R."/>
            <person name="Gao Y."/>
            <person name="Hou Y."/>
            <person name="Ye S."/>
            <person name="Wang L."/>
            <person name="Sun J."/>
            <person name="Li Q."/>
        </authorList>
    </citation>
    <scope>NUCLEOTIDE SEQUENCE</scope>
</reference>
<feature type="domain" description="NADH:quinone oxidoreductase/Mrp antiporter transmembrane" evidence="7">
    <location>
        <begin position="171"/>
        <end position="456"/>
    </location>
</feature>
<dbReference type="GO" id="GO:0042773">
    <property type="term" value="P:ATP synthesis coupled electron transport"/>
    <property type="evidence" value="ECO:0007669"/>
    <property type="project" value="InterPro"/>
</dbReference>
<feature type="transmembrane region" description="Helical" evidence="6">
    <location>
        <begin position="408"/>
        <end position="429"/>
    </location>
</feature>
<feature type="transmembrane region" description="Helical" evidence="6">
    <location>
        <begin position="489"/>
        <end position="509"/>
    </location>
</feature>
<dbReference type="Pfam" id="PF00361">
    <property type="entry name" value="Proton_antipo_M"/>
    <property type="match status" value="1"/>
</dbReference>
<dbReference type="GeneID" id="37625942"/>
<dbReference type="InterPro" id="IPR050586">
    <property type="entry name" value="CPA3_Na-H_Antiporter_D"/>
</dbReference>
<keyword evidence="6 8" id="KW-0496">Mitochondrion</keyword>
<keyword evidence="6" id="KW-0249">Electron transport</keyword>
<proteinExistence type="inferred from homology"/>
<protein>
    <recommendedName>
        <fullName evidence="6">NADH-ubiquinone oxidoreductase chain 4</fullName>
        <ecNumber evidence="6">7.1.1.2</ecNumber>
    </recommendedName>
</protein>
<dbReference type="EMBL" id="MG272262">
    <property type="protein sequence ID" value="AXJ93331.1"/>
    <property type="molecule type" value="Genomic_DNA"/>
</dbReference>
<accession>A0A345WJT8</accession>
<evidence type="ECO:0000313" key="8">
    <source>
        <dbReference type="EMBL" id="AXJ93331.1"/>
    </source>
</evidence>
<feature type="transmembrane region" description="Helical" evidence="6">
    <location>
        <begin position="55"/>
        <end position="75"/>
    </location>
</feature>
<keyword evidence="6" id="KW-0679">Respiratory chain</keyword>
<feature type="transmembrane region" description="Helical" evidence="6">
    <location>
        <begin position="205"/>
        <end position="228"/>
    </location>
</feature>